<evidence type="ECO:0000259" key="1">
    <source>
        <dbReference type="PROSITE" id="PS50144"/>
    </source>
</evidence>
<dbReference type="EMBL" id="JAMYWD010000010">
    <property type="protein sequence ID" value="KAJ4959296.1"/>
    <property type="molecule type" value="Genomic_DNA"/>
</dbReference>
<dbReference type="InterPro" id="IPR008974">
    <property type="entry name" value="TRAF-like"/>
</dbReference>
<comment type="caution">
    <text evidence="2">The sequence shown here is derived from an EMBL/GenBank/DDBJ whole genome shotgun (WGS) entry which is preliminary data.</text>
</comment>
<dbReference type="OrthoDB" id="1883087at2759"/>
<dbReference type="CDD" id="cd00121">
    <property type="entry name" value="MATH"/>
    <property type="match status" value="1"/>
</dbReference>
<dbReference type="Pfam" id="PF22486">
    <property type="entry name" value="MATH_2"/>
    <property type="match status" value="1"/>
</dbReference>
<dbReference type="InterPro" id="IPR002083">
    <property type="entry name" value="MATH/TRAF_dom"/>
</dbReference>
<dbReference type="PANTHER" id="PTHR46162:SF40">
    <property type="entry name" value="TRAF-LIKE FAMILY PROTEIN"/>
    <property type="match status" value="1"/>
</dbReference>
<evidence type="ECO:0000313" key="3">
    <source>
        <dbReference type="Proteomes" id="UP001141806"/>
    </source>
</evidence>
<dbReference type="PANTHER" id="PTHR46162">
    <property type="entry name" value="TRAF-LIKE FAMILY PROTEIN"/>
    <property type="match status" value="1"/>
</dbReference>
<feature type="domain" description="MATH" evidence="1">
    <location>
        <begin position="64"/>
        <end position="203"/>
    </location>
</feature>
<protein>
    <recommendedName>
        <fullName evidence="1">MATH domain-containing protein</fullName>
    </recommendedName>
</protein>
<dbReference type="AlphaFoldDB" id="A0A9Q0K154"/>
<dbReference type="Proteomes" id="UP001141806">
    <property type="component" value="Unassembled WGS sequence"/>
</dbReference>
<sequence>MFGAELFGHKMKVEYRFITLKEFNDPTKGYLVNDTCMVGAEVFVYRESHTGKGECLSMTTGSLTCNHTWKIEKFSNMNKERHYMKCSQSVTRESHFSQVFTASGYKWKIKIWPEGNGEEKGKSLSLFLELDDLTTLPGQGLYVEAQLRVVDQINGKHKEYKLQKLFNESCNSWGRADFLSLISLKDQSKGYLVEDACIIETHILFMGEIEKLPQNPNKRNRLGTSVSVYDLGFMT</sequence>
<name>A0A9Q0K154_9MAGN</name>
<dbReference type="Gene3D" id="2.60.210.10">
    <property type="entry name" value="Apoptosis, Tumor Necrosis Factor Receptor Associated Protein 2, Chain A"/>
    <property type="match status" value="2"/>
</dbReference>
<reference evidence="2" key="1">
    <citation type="journal article" date="2023" name="Plant J.">
        <title>The genome of the king protea, Protea cynaroides.</title>
        <authorList>
            <person name="Chang J."/>
            <person name="Duong T.A."/>
            <person name="Schoeman C."/>
            <person name="Ma X."/>
            <person name="Roodt D."/>
            <person name="Barker N."/>
            <person name="Li Z."/>
            <person name="Van de Peer Y."/>
            <person name="Mizrachi E."/>
        </authorList>
    </citation>
    <scope>NUCLEOTIDE SEQUENCE</scope>
    <source>
        <tissue evidence="2">Young leaves</tissue>
    </source>
</reference>
<keyword evidence="3" id="KW-1185">Reference proteome</keyword>
<dbReference type="SUPFAM" id="SSF49599">
    <property type="entry name" value="TRAF domain-like"/>
    <property type="match status" value="2"/>
</dbReference>
<organism evidence="2 3">
    <name type="scientific">Protea cynaroides</name>
    <dbReference type="NCBI Taxonomy" id="273540"/>
    <lineage>
        <taxon>Eukaryota</taxon>
        <taxon>Viridiplantae</taxon>
        <taxon>Streptophyta</taxon>
        <taxon>Embryophyta</taxon>
        <taxon>Tracheophyta</taxon>
        <taxon>Spermatophyta</taxon>
        <taxon>Magnoliopsida</taxon>
        <taxon>Proteales</taxon>
        <taxon>Proteaceae</taxon>
        <taxon>Protea</taxon>
    </lineage>
</organism>
<gene>
    <name evidence="2" type="ORF">NE237_026407</name>
</gene>
<accession>A0A9Q0K154</accession>
<dbReference type="PROSITE" id="PS50144">
    <property type="entry name" value="MATH"/>
    <property type="match status" value="1"/>
</dbReference>
<proteinExistence type="predicted"/>
<evidence type="ECO:0000313" key="2">
    <source>
        <dbReference type="EMBL" id="KAJ4959296.1"/>
    </source>
</evidence>
<dbReference type="SMART" id="SM00061">
    <property type="entry name" value="MATH"/>
    <property type="match status" value="1"/>
</dbReference>